<feature type="non-terminal residue" evidence="1">
    <location>
        <position position="36"/>
    </location>
</feature>
<evidence type="ECO:0000313" key="1">
    <source>
        <dbReference type="EMBL" id="KAG7586816.1"/>
    </source>
</evidence>
<proteinExistence type="predicted"/>
<feature type="non-terminal residue" evidence="1">
    <location>
        <position position="1"/>
    </location>
</feature>
<dbReference type="EMBL" id="JAEFBK010000007">
    <property type="protein sequence ID" value="KAG7586816.1"/>
    <property type="molecule type" value="Genomic_DNA"/>
</dbReference>
<sequence length="36" mass="4164">FPSSWEFGSTLHIVDIYSTLSKLSYDNSFRLHIQSS</sequence>
<reference evidence="1 2" key="1">
    <citation type="submission" date="2020-12" db="EMBL/GenBank/DDBJ databases">
        <title>Concerted genomic and epigenomic changes stabilize Arabidopsis allopolyploids.</title>
        <authorList>
            <person name="Chen Z."/>
        </authorList>
    </citation>
    <scope>NUCLEOTIDE SEQUENCE [LARGE SCALE GENOMIC DNA]</scope>
    <source>
        <strain evidence="1">Allo738</strain>
        <tissue evidence="1">Leaf</tissue>
    </source>
</reference>
<evidence type="ECO:0000313" key="2">
    <source>
        <dbReference type="Proteomes" id="UP000694240"/>
    </source>
</evidence>
<keyword evidence="2" id="KW-1185">Reference proteome</keyword>
<dbReference type="Proteomes" id="UP000694240">
    <property type="component" value="Chromosome 7"/>
</dbReference>
<organism evidence="1 2">
    <name type="scientific">Arabidopsis thaliana x Arabidopsis arenosa</name>
    <dbReference type="NCBI Taxonomy" id="1240361"/>
    <lineage>
        <taxon>Eukaryota</taxon>
        <taxon>Viridiplantae</taxon>
        <taxon>Streptophyta</taxon>
        <taxon>Embryophyta</taxon>
        <taxon>Tracheophyta</taxon>
        <taxon>Spermatophyta</taxon>
        <taxon>Magnoliopsida</taxon>
        <taxon>eudicotyledons</taxon>
        <taxon>Gunneridae</taxon>
        <taxon>Pentapetalae</taxon>
        <taxon>rosids</taxon>
        <taxon>malvids</taxon>
        <taxon>Brassicales</taxon>
        <taxon>Brassicaceae</taxon>
        <taxon>Camelineae</taxon>
        <taxon>Arabidopsis</taxon>
    </lineage>
</organism>
<gene>
    <name evidence="1" type="ORF">ISN45_Aa02g020760</name>
</gene>
<comment type="caution">
    <text evidence="1">The sequence shown here is derived from an EMBL/GenBank/DDBJ whole genome shotgun (WGS) entry which is preliminary data.</text>
</comment>
<protein>
    <submittedName>
        <fullName evidence="1">Uncharacterized protein</fullName>
    </submittedName>
</protein>
<accession>A0A8T2BLD1</accession>
<dbReference type="AlphaFoldDB" id="A0A8T2BLD1"/>
<name>A0A8T2BLD1_9BRAS</name>